<accession>A0ABN2KYQ7</accession>
<keyword evidence="2" id="KW-1185">Reference proteome</keyword>
<proteinExistence type="predicted"/>
<reference evidence="1 2" key="1">
    <citation type="journal article" date="2019" name="Int. J. Syst. Evol. Microbiol.">
        <title>The Global Catalogue of Microorganisms (GCM) 10K type strain sequencing project: providing services to taxonomists for standard genome sequencing and annotation.</title>
        <authorList>
            <consortium name="The Broad Institute Genomics Platform"/>
            <consortium name="The Broad Institute Genome Sequencing Center for Infectious Disease"/>
            <person name="Wu L."/>
            <person name="Ma J."/>
        </authorList>
    </citation>
    <scope>NUCLEOTIDE SEQUENCE [LARGE SCALE GENOMIC DNA]</scope>
    <source>
        <strain evidence="1 2">JCM 13249</strain>
    </source>
</reference>
<organism evidence="1 2">
    <name type="scientific">Luedemannella helvata</name>
    <dbReference type="NCBI Taxonomy" id="349315"/>
    <lineage>
        <taxon>Bacteria</taxon>
        <taxon>Bacillati</taxon>
        <taxon>Actinomycetota</taxon>
        <taxon>Actinomycetes</taxon>
        <taxon>Micromonosporales</taxon>
        <taxon>Micromonosporaceae</taxon>
        <taxon>Luedemannella</taxon>
    </lineage>
</organism>
<dbReference type="Proteomes" id="UP001500655">
    <property type="component" value="Unassembled WGS sequence"/>
</dbReference>
<protein>
    <submittedName>
        <fullName evidence="1">Uncharacterized protein</fullName>
    </submittedName>
</protein>
<sequence length="73" mass="7630">MSLWRPAPELFPARVLHVAATACHTWPRDSAALDIGLPGGGPELPAANAYSTRDVAAGTTLADHEGRTLTLVP</sequence>
<comment type="caution">
    <text evidence="1">The sequence shown here is derived from an EMBL/GenBank/DDBJ whole genome shotgun (WGS) entry which is preliminary data.</text>
</comment>
<evidence type="ECO:0000313" key="2">
    <source>
        <dbReference type="Proteomes" id="UP001500655"/>
    </source>
</evidence>
<dbReference type="EMBL" id="BAAALS010000024">
    <property type="protein sequence ID" value="GAA1767662.1"/>
    <property type="molecule type" value="Genomic_DNA"/>
</dbReference>
<evidence type="ECO:0000313" key="1">
    <source>
        <dbReference type="EMBL" id="GAA1767662.1"/>
    </source>
</evidence>
<gene>
    <name evidence="1" type="ORF">GCM10009681_43420</name>
</gene>
<name>A0ABN2KYQ7_9ACTN</name>